<dbReference type="InterPro" id="IPR027417">
    <property type="entry name" value="P-loop_NTPase"/>
</dbReference>
<evidence type="ECO:0000256" key="3">
    <source>
        <dbReference type="ARBA" id="ARBA00022806"/>
    </source>
</evidence>
<dbReference type="Proteomes" id="UP001341840">
    <property type="component" value="Unassembled WGS sequence"/>
</dbReference>
<reference evidence="7 8" key="1">
    <citation type="journal article" date="2023" name="Plants (Basel)">
        <title>Bridging the Gap: Combining Genomics and Transcriptomics Approaches to Understand Stylosanthes scabra, an Orphan Legume from the Brazilian Caatinga.</title>
        <authorList>
            <person name="Ferreira-Neto J.R.C."/>
            <person name="da Silva M.D."/>
            <person name="Binneck E."/>
            <person name="de Melo N.F."/>
            <person name="da Silva R.H."/>
            <person name="de Melo A.L.T.M."/>
            <person name="Pandolfi V."/>
            <person name="Bustamante F.O."/>
            <person name="Brasileiro-Vidal A.C."/>
            <person name="Benko-Iseppon A.M."/>
        </authorList>
    </citation>
    <scope>NUCLEOTIDE SEQUENCE [LARGE SCALE GENOMIC DNA]</scope>
    <source>
        <tissue evidence="7">Leaves</tissue>
    </source>
</reference>
<dbReference type="PANTHER" id="PTHR45766">
    <property type="entry name" value="DNA ANNEALING HELICASE AND ENDONUCLEASE ZRANB3 FAMILY MEMBER"/>
    <property type="match status" value="1"/>
</dbReference>
<dbReference type="InterPro" id="IPR049730">
    <property type="entry name" value="SNF2/RAD54-like_C"/>
</dbReference>
<evidence type="ECO:0000256" key="4">
    <source>
        <dbReference type="ARBA" id="ARBA00022840"/>
    </source>
</evidence>
<dbReference type="Gene3D" id="3.40.50.10810">
    <property type="entry name" value="Tandem AAA-ATPase domain"/>
    <property type="match status" value="1"/>
</dbReference>
<keyword evidence="3" id="KW-0347">Helicase</keyword>
<dbReference type="SMART" id="SM00490">
    <property type="entry name" value="HELICc"/>
    <property type="match status" value="1"/>
</dbReference>
<evidence type="ECO:0000313" key="8">
    <source>
        <dbReference type="Proteomes" id="UP001341840"/>
    </source>
</evidence>
<dbReference type="SUPFAM" id="SSF52540">
    <property type="entry name" value="P-loop containing nucleoside triphosphate hydrolases"/>
    <property type="match status" value="1"/>
</dbReference>
<feature type="region of interest" description="Disordered" evidence="5">
    <location>
        <begin position="566"/>
        <end position="586"/>
    </location>
</feature>
<dbReference type="PANTHER" id="PTHR45766:SF3">
    <property type="entry name" value="DNA ANNEALING HELICASE AND ENDONUCLEASE ZRANB3"/>
    <property type="match status" value="1"/>
</dbReference>
<evidence type="ECO:0000256" key="2">
    <source>
        <dbReference type="ARBA" id="ARBA00022801"/>
    </source>
</evidence>
<feature type="domain" description="Helicase C-terminal" evidence="6">
    <location>
        <begin position="411"/>
        <end position="565"/>
    </location>
</feature>
<dbReference type="InterPro" id="IPR001650">
    <property type="entry name" value="Helicase_C-like"/>
</dbReference>
<protein>
    <recommendedName>
        <fullName evidence="6">Helicase C-terminal domain-containing protein</fullName>
    </recommendedName>
</protein>
<dbReference type="EMBL" id="JASCZI010062742">
    <property type="protein sequence ID" value="MED6140779.1"/>
    <property type="molecule type" value="Genomic_DNA"/>
</dbReference>
<accession>A0ABU6SXC4</accession>
<comment type="caution">
    <text evidence="7">The sequence shown here is derived from an EMBL/GenBank/DDBJ whole genome shotgun (WGS) entry which is preliminary data.</text>
</comment>
<sequence length="616" mass="68969">MASTGLMLVGPSSKFLYMKDLLPFPIYEFKFEEKKIVVAESLDPAPLPLFTSFIANTPGSGDVFFHIDQRVGIQDSPLFYVLESGSRIWKPLISPPSIENVKLSMVVLHNNVFVSSFVGDPYLARFDPIDKSWKVEPAAKNNLSNFIRDWFIESDESADFRMIHYPLISVTIPGLGSSNYTVCMMHEELQVPPKNPEVNVFAVLVNHRNGRVAFYQRLYMCFEGIQHVMDDGPRFNVVDLGNGKLCATLCGQQLDSTSSALCISIFTLSVAKDFADFAEQTGCVQFKLDNLGQVVIVYESHYLKNALAKRTTATLPVIKKAQYAILLSGTPALSRPLELFKQLEALYPDVFLDLSDKDMKQINALFRELEMLKAKIKAAKSKDEAESLKFSQKNLINKIYTDSAEAKIPAVLEYLGTVIEAGCKFLIFAHHQPMLDAIHEFVLKKKSGLHQEFRIDGGTAAASRQHLVTDFQEKDFIKAAVLSIKAGGVGLTLTAASTVIFAELSWTPGDLIQAEDRAHRIGQVSSVNIYYLLANDTVDDIIWDVVQFKLDNLGQMLDGHENTLAMSNNQPLNSPAKHNTIEHNPSKQKTLDQFIRRCDKVDRSEHQPDLKRPRQS</sequence>
<dbReference type="CDD" id="cd18793">
    <property type="entry name" value="SF2_C_SNF"/>
    <property type="match status" value="1"/>
</dbReference>
<evidence type="ECO:0000256" key="1">
    <source>
        <dbReference type="ARBA" id="ARBA00022741"/>
    </source>
</evidence>
<proteinExistence type="predicted"/>
<dbReference type="PROSITE" id="PS51194">
    <property type="entry name" value="HELICASE_CTER"/>
    <property type="match status" value="1"/>
</dbReference>
<evidence type="ECO:0000256" key="5">
    <source>
        <dbReference type="SAM" id="MobiDB-lite"/>
    </source>
</evidence>
<feature type="compositionally biased region" description="Polar residues" evidence="5">
    <location>
        <begin position="566"/>
        <end position="577"/>
    </location>
</feature>
<gene>
    <name evidence="7" type="ORF">PIB30_096802</name>
</gene>
<keyword evidence="8" id="KW-1185">Reference proteome</keyword>
<organism evidence="7 8">
    <name type="scientific">Stylosanthes scabra</name>
    <dbReference type="NCBI Taxonomy" id="79078"/>
    <lineage>
        <taxon>Eukaryota</taxon>
        <taxon>Viridiplantae</taxon>
        <taxon>Streptophyta</taxon>
        <taxon>Embryophyta</taxon>
        <taxon>Tracheophyta</taxon>
        <taxon>Spermatophyta</taxon>
        <taxon>Magnoliopsida</taxon>
        <taxon>eudicotyledons</taxon>
        <taxon>Gunneridae</taxon>
        <taxon>Pentapetalae</taxon>
        <taxon>rosids</taxon>
        <taxon>fabids</taxon>
        <taxon>Fabales</taxon>
        <taxon>Fabaceae</taxon>
        <taxon>Papilionoideae</taxon>
        <taxon>50 kb inversion clade</taxon>
        <taxon>dalbergioids sensu lato</taxon>
        <taxon>Dalbergieae</taxon>
        <taxon>Pterocarpus clade</taxon>
        <taxon>Stylosanthes</taxon>
    </lineage>
</organism>
<name>A0ABU6SXC4_9FABA</name>
<evidence type="ECO:0000259" key="6">
    <source>
        <dbReference type="PROSITE" id="PS51194"/>
    </source>
</evidence>
<keyword evidence="2" id="KW-0378">Hydrolase</keyword>
<dbReference type="InterPro" id="IPR038718">
    <property type="entry name" value="SNF2-like_sf"/>
</dbReference>
<dbReference type="Gene3D" id="3.40.50.300">
    <property type="entry name" value="P-loop containing nucleotide triphosphate hydrolases"/>
    <property type="match status" value="1"/>
</dbReference>
<evidence type="ECO:0000313" key="7">
    <source>
        <dbReference type="EMBL" id="MED6140779.1"/>
    </source>
</evidence>
<dbReference type="Pfam" id="PF00271">
    <property type="entry name" value="Helicase_C"/>
    <property type="match status" value="1"/>
</dbReference>
<keyword evidence="1" id="KW-0547">Nucleotide-binding</keyword>
<keyword evidence="4" id="KW-0067">ATP-binding</keyword>